<proteinExistence type="predicted"/>
<comment type="caution">
    <text evidence="3">The sequence shown here is derived from an EMBL/GenBank/DDBJ whole genome shotgun (WGS) entry which is preliminary data.</text>
</comment>
<name>A0A3A9ZH57_9ACTN</name>
<accession>A0A3A9ZH57</accession>
<evidence type="ECO:0000256" key="1">
    <source>
        <dbReference type="SAM" id="MobiDB-lite"/>
    </source>
</evidence>
<dbReference type="Proteomes" id="UP000281726">
    <property type="component" value="Unassembled WGS sequence"/>
</dbReference>
<organism evidence="3 4">
    <name type="scientific">Micromonospora endolithica</name>
    <dbReference type="NCBI Taxonomy" id="230091"/>
    <lineage>
        <taxon>Bacteria</taxon>
        <taxon>Bacillati</taxon>
        <taxon>Actinomycetota</taxon>
        <taxon>Actinomycetes</taxon>
        <taxon>Micromonosporales</taxon>
        <taxon>Micromonosporaceae</taxon>
        <taxon>Micromonospora</taxon>
    </lineage>
</organism>
<dbReference type="AlphaFoldDB" id="A0A3A9ZH57"/>
<protein>
    <recommendedName>
        <fullName evidence="5">Serine/threonine protein kinase</fullName>
    </recommendedName>
</protein>
<evidence type="ECO:0000313" key="3">
    <source>
        <dbReference type="EMBL" id="RKN47852.1"/>
    </source>
</evidence>
<dbReference type="EMBL" id="RBAK01000004">
    <property type="protein sequence ID" value="RKN47852.1"/>
    <property type="molecule type" value="Genomic_DNA"/>
</dbReference>
<feature type="compositionally biased region" description="Pro residues" evidence="1">
    <location>
        <begin position="76"/>
        <end position="92"/>
    </location>
</feature>
<keyword evidence="2" id="KW-0732">Signal</keyword>
<feature type="chain" id="PRO_5017299509" description="Serine/threonine protein kinase" evidence="2">
    <location>
        <begin position="28"/>
        <end position="252"/>
    </location>
</feature>
<evidence type="ECO:0000313" key="4">
    <source>
        <dbReference type="Proteomes" id="UP000281726"/>
    </source>
</evidence>
<dbReference type="RefSeq" id="WP_120728813.1">
    <property type="nucleotide sequence ID" value="NZ_RBAK01000004.1"/>
</dbReference>
<feature type="compositionally biased region" description="Low complexity" evidence="1">
    <location>
        <begin position="30"/>
        <end position="59"/>
    </location>
</feature>
<evidence type="ECO:0000256" key="2">
    <source>
        <dbReference type="SAM" id="SignalP"/>
    </source>
</evidence>
<gene>
    <name evidence="3" type="ORF">D7223_14065</name>
</gene>
<sequence length="252" mass="24689">MKRMTPMLTLLTGSALAAVLFTMSAQAAPPAPQFRAGAPAAPASPDAPSPGAEPDGPAPTGEAADPGAQPGVQPGATPPAPSEPAAPPPSGPPSVDGTWTGRLDGGATIALTVRGDRATAYVCDGRSLEIWVRGTVTGGVLDLSGADGATLTGRIAGDRATGEVTSGGRTWAFTATATGGDAPALYRATAQVRDAGIDGGWILLPDGTQTGVVTWNGRPVSAPPLDPAFGTTIVDGVRITAEPVVPGAGTGG</sequence>
<evidence type="ECO:0008006" key="5">
    <source>
        <dbReference type="Google" id="ProtNLM"/>
    </source>
</evidence>
<feature type="region of interest" description="Disordered" evidence="1">
    <location>
        <begin position="30"/>
        <end position="102"/>
    </location>
</feature>
<keyword evidence="4" id="KW-1185">Reference proteome</keyword>
<reference evidence="3 4" key="1">
    <citation type="journal article" date="2004" name="Syst. Appl. Microbiol.">
        <title>Cryptoendolithic actinomycetes from antarctic sandstone rock samples: Micromonospora endolithica sp. nov. and two isolates related to Micromonospora coerulea Jensen 1932.</title>
        <authorList>
            <person name="Hirsch P."/>
            <person name="Mevs U."/>
            <person name="Kroppenstedt R.M."/>
            <person name="Schumann P."/>
            <person name="Stackebrandt E."/>
        </authorList>
    </citation>
    <scope>NUCLEOTIDE SEQUENCE [LARGE SCALE GENOMIC DNA]</scope>
    <source>
        <strain evidence="3 4">JCM 12677</strain>
    </source>
</reference>
<dbReference type="OrthoDB" id="4538973at2"/>
<feature type="signal peptide" evidence="2">
    <location>
        <begin position="1"/>
        <end position="27"/>
    </location>
</feature>